<dbReference type="OrthoDB" id="1168072at2759"/>
<protein>
    <submittedName>
        <fullName evidence="2">Uncharacterized protein</fullName>
    </submittedName>
</protein>
<proteinExistence type="predicted"/>
<feature type="region of interest" description="Disordered" evidence="1">
    <location>
        <begin position="57"/>
        <end position="81"/>
    </location>
</feature>
<dbReference type="AlphaFoldDB" id="A0A6J5WFM9"/>
<organism evidence="2 3">
    <name type="scientific">Prunus armeniaca</name>
    <name type="common">Apricot</name>
    <name type="synonym">Armeniaca vulgaris</name>
    <dbReference type="NCBI Taxonomy" id="36596"/>
    <lineage>
        <taxon>Eukaryota</taxon>
        <taxon>Viridiplantae</taxon>
        <taxon>Streptophyta</taxon>
        <taxon>Embryophyta</taxon>
        <taxon>Tracheophyta</taxon>
        <taxon>Spermatophyta</taxon>
        <taxon>Magnoliopsida</taxon>
        <taxon>eudicotyledons</taxon>
        <taxon>Gunneridae</taxon>
        <taxon>Pentapetalae</taxon>
        <taxon>rosids</taxon>
        <taxon>fabids</taxon>
        <taxon>Rosales</taxon>
        <taxon>Rosaceae</taxon>
        <taxon>Amygdaloideae</taxon>
        <taxon>Amygdaleae</taxon>
        <taxon>Prunus</taxon>
    </lineage>
</organism>
<feature type="region of interest" description="Disordered" evidence="1">
    <location>
        <begin position="1"/>
        <end position="21"/>
    </location>
</feature>
<dbReference type="EMBL" id="CAEKKB010000002">
    <property type="protein sequence ID" value="CAB4299133.1"/>
    <property type="molecule type" value="Genomic_DNA"/>
</dbReference>
<name>A0A6J5WFM9_PRUAR</name>
<evidence type="ECO:0000313" key="3">
    <source>
        <dbReference type="Proteomes" id="UP000507245"/>
    </source>
</evidence>
<reference evidence="3" key="1">
    <citation type="journal article" date="2020" name="Genome Biol.">
        <title>Gamete binning: chromosome-level and haplotype-resolved genome assembly enabled by high-throughput single-cell sequencing of gamete genomes.</title>
        <authorList>
            <person name="Campoy J.A."/>
            <person name="Sun H."/>
            <person name="Goel M."/>
            <person name="Jiao W.-B."/>
            <person name="Folz-Donahue K."/>
            <person name="Wang N."/>
            <person name="Rubio M."/>
            <person name="Liu C."/>
            <person name="Kukat C."/>
            <person name="Ruiz D."/>
            <person name="Huettel B."/>
            <person name="Schneeberger K."/>
        </authorList>
    </citation>
    <scope>NUCLEOTIDE SEQUENCE [LARGE SCALE GENOMIC DNA]</scope>
    <source>
        <strain evidence="3">cv. Rojo Pasion</strain>
    </source>
</reference>
<evidence type="ECO:0000256" key="1">
    <source>
        <dbReference type="SAM" id="MobiDB-lite"/>
    </source>
</evidence>
<gene>
    <name evidence="2" type="ORF">ORAREDHAP_LOCUS12734</name>
</gene>
<keyword evidence="3" id="KW-1185">Reference proteome</keyword>
<evidence type="ECO:0000313" key="2">
    <source>
        <dbReference type="EMBL" id="CAB4299133.1"/>
    </source>
</evidence>
<dbReference type="Proteomes" id="UP000507245">
    <property type="component" value="Unassembled WGS sequence"/>
</dbReference>
<accession>A0A6J5WFM9</accession>
<sequence length="81" mass="8905">MTEEDATYESLSIHKGGDNQGQAMSVAFNQGFEKFRRFAADVHKDIDWDAITPSAAQEIISSGAHPTEQGHQPAKGNDNDW</sequence>